<feature type="region of interest" description="Disordered" evidence="1">
    <location>
        <begin position="355"/>
        <end position="439"/>
    </location>
</feature>
<dbReference type="InterPro" id="IPR024414">
    <property type="entry name" value="Uncharacterised_PrgI"/>
</dbReference>
<evidence type="ECO:0000256" key="1">
    <source>
        <dbReference type="SAM" id="MobiDB-lite"/>
    </source>
</evidence>
<protein>
    <submittedName>
        <fullName evidence="3">PrgI family protein</fullName>
    </submittedName>
</protein>
<dbReference type="Pfam" id="PF12666">
    <property type="entry name" value="PrgI"/>
    <property type="match status" value="1"/>
</dbReference>
<feature type="region of interest" description="Disordered" evidence="1">
    <location>
        <begin position="263"/>
        <end position="285"/>
    </location>
</feature>
<dbReference type="AlphaFoldDB" id="A0A8E2BAA4"/>
<feature type="transmembrane region" description="Helical" evidence="2">
    <location>
        <begin position="46"/>
        <end position="68"/>
    </location>
</feature>
<feature type="compositionally biased region" description="Low complexity" evidence="1">
    <location>
        <begin position="370"/>
        <end position="386"/>
    </location>
</feature>
<feature type="region of interest" description="Disordered" evidence="1">
    <location>
        <begin position="107"/>
        <end position="134"/>
    </location>
</feature>
<keyword evidence="2" id="KW-0472">Membrane</keyword>
<feature type="transmembrane region" description="Helical" evidence="2">
    <location>
        <begin position="21"/>
        <end position="40"/>
    </location>
</feature>
<dbReference type="Proteomes" id="UP000550260">
    <property type="component" value="Unassembled WGS sequence"/>
</dbReference>
<keyword evidence="2" id="KW-0812">Transmembrane</keyword>
<proteinExistence type="predicted"/>
<sequence length="439" mass="46405">MTSPVRVPADVDRPDRVLGPLTARQLAILGVAGLLLYGLYSMTRSLVPLPVFLIFAVPVGLAVTVLALGQRDGLPLDKLALAALRQHLSPRHRVAAPEGVRAAPPWLTAQKSEARTRGRGRHPASAEPVSPAPLELPASGVADTGAQAGIVDLGTDGLAVIAVCSTVNFSLRTPGEQEALVASFARYLHSLTAPVQILVRAERLDLAPQIAELRARAGGLPHPALEAAARDHADYLAELTAQADLLRRQVLLVLREPLRTGPTPAAASSMLPWRRRRSDEQSVDDGVRQAAEQRLVRRLGEATELLSPAGIVATPLDAAAATGVLAAACNPDTFLPPSAGLAGADEVVTATTTFTDLYGPDEPADDTDLAAPSRPVRTTRTPTAPSSRRRAPATSPPRGPSTRGPEPSRPATSRSSRSQAGPWLPEDEDWDYDDELESR</sequence>
<evidence type="ECO:0000313" key="4">
    <source>
        <dbReference type="Proteomes" id="UP000550260"/>
    </source>
</evidence>
<dbReference type="RefSeq" id="WP_183127684.1">
    <property type="nucleotide sequence ID" value="NZ_JACJHR010000144.1"/>
</dbReference>
<dbReference type="EMBL" id="JACJHR010000144">
    <property type="protein sequence ID" value="MBB2506115.1"/>
    <property type="molecule type" value="Genomic_DNA"/>
</dbReference>
<evidence type="ECO:0000256" key="2">
    <source>
        <dbReference type="SAM" id="Phobius"/>
    </source>
</evidence>
<comment type="caution">
    <text evidence="3">The sequence shown here is derived from an EMBL/GenBank/DDBJ whole genome shotgun (WGS) entry which is preliminary data.</text>
</comment>
<name>A0A8E2BAA4_9PSEU</name>
<gene>
    <name evidence="3" type="ORF">H5411_44280</name>
</gene>
<keyword evidence="2" id="KW-1133">Transmembrane helix</keyword>
<organism evidence="3 4">
    <name type="scientific">Amycolatopsis echigonensis</name>
    <dbReference type="NCBI Taxonomy" id="2576905"/>
    <lineage>
        <taxon>Bacteria</taxon>
        <taxon>Bacillati</taxon>
        <taxon>Actinomycetota</taxon>
        <taxon>Actinomycetes</taxon>
        <taxon>Pseudonocardiales</taxon>
        <taxon>Pseudonocardiaceae</taxon>
        <taxon>Amycolatopsis</taxon>
    </lineage>
</organism>
<evidence type="ECO:0000313" key="3">
    <source>
        <dbReference type="EMBL" id="MBB2506115.1"/>
    </source>
</evidence>
<feature type="compositionally biased region" description="Low complexity" evidence="1">
    <location>
        <begin position="400"/>
        <end position="424"/>
    </location>
</feature>
<accession>A0A8E2BAA4</accession>
<reference evidence="3 4" key="1">
    <citation type="submission" date="2020-08" db="EMBL/GenBank/DDBJ databases">
        <title>Amycolatopsis echigonensis JCM 21831.</title>
        <authorList>
            <person name="Tedsree N."/>
            <person name="Kuncharoen N."/>
            <person name="Likhitwitayawuid K."/>
            <person name="Tanasupawat S."/>
        </authorList>
    </citation>
    <scope>NUCLEOTIDE SEQUENCE [LARGE SCALE GENOMIC DNA]</scope>
    <source>
        <strain evidence="3 4">JCM 21831</strain>
    </source>
</reference>
<feature type="compositionally biased region" description="Acidic residues" evidence="1">
    <location>
        <begin position="425"/>
        <end position="439"/>
    </location>
</feature>